<feature type="region of interest" description="Disordered" evidence="1">
    <location>
        <begin position="220"/>
        <end position="240"/>
    </location>
</feature>
<keyword evidence="4" id="KW-1185">Reference proteome</keyword>
<evidence type="ECO:0000259" key="2">
    <source>
        <dbReference type="Pfam" id="PF00076"/>
    </source>
</evidence>
<reference evidence="3 4" key="1">
    <citation type="journal article" date="2009" name="Science">
        <title>Green evolution and dynamic adaptations revealed by genomes of the marine picoeukaryotes Micromonas.</title>
        <authorList>
            <person name="Worden A.Z."/>
            <person name="Lee J.H."/>
            <person name="Mock T."/>
            <person name="Rouze P."/>
            <person name="Simmons M.P."/>
            <person name="Aerts A.L."/>
            <person name="Allen A.E."/>
            <person name="Cuvelier M.L."/>
            <person name="Derelle E."/>
            <person name="Everett M.V."/>
            <person name="Foulon E."/>
            <person name="Grimwood J."/>
            <person name="Gundlach H."/>
            <person name="Henrissat B."/>
            <person name="Napoli C."/>
            <person name="McDonald S.M."/>
            <person name="Parker M.S."/>
            <person name="Rombauts S."/>
            <person name="Salamov A."/>
            <person name="Von Dassow P."/>
            <person name="Badger J.H."/>
            <person name="Coutinho P.M."/>
            <person name="Demir E."/>
            <person name="Dubchak I."/>
            <person name="Gentemann C."/>
            <person name="Eikrem W."/>
            <person name="Gready J.E."/>
            <person name="John U."/>
            <person name="Lanier W."/>
            <person name="Lindquist E.A."/>
            <person name="Lucas S."/>
            <person name="Mayer K.F."/>
            <person name="Moreau H."/>
            <person name="Not F."/>
            <person name="Otillar R."/>
            <person name="Panaud O."/>
            <person name="Pangilinan J."/>
            <person name="Paulsen I."/>
            <person name="Piegu B."/>
            <person name="Poliakov A."/>
            <person name="Robbens S."/>
            <person name="Schmutz J."/>
            <person name="Toulza E."/>
            <person name="Wyss T."/>
            <person name="Zelensky A."/>
            <person name="Zhou K."/>
            <person name="Armbrust E.V."/>
            <person name="Bhattacharya D."/>
            <person name="Goodenough U.W."/>
            <person name="Van de Peer Y."/>
            <person name="Grigoriev I.V."/>
        </authorList>
    </citation>
    <scope>NUCLEOTIDE SEQUENCE [LARGE SCALE GENOMIC DNA]</scope>
    <source>
        <strain evidence="4">RCC299 / NOUM17</strain>
    </source>
</reference>
<accession>C1E2Z9</accession>
<dbReference type="RefSeq" id="XP_002501174.1">
    <property type="nucleotide sequence ID" value="XM_002501128.1"/>
</dbReference>
<dbReference type="GO" id="GO:0003723">
    <property type="term" value="F:RNA binding"/>
    <property type="evidence" value="ECO:0007669"/>
    <property type="project" value="InterPro"/>
</dbReference>
<dbReference type="InterPro" id="IPR035979">
    <property type="entry name" value="RBD_domain_sf"/>
</dbReference>
<dbReference type="AlphaFoldDB" id="C1E2Z9"/>
<feature type="domain" description="RRM" evidence="2">
    <location>
        <begin position="76"/>
        <end position="115"/>
    </location>
</feature>
<dbReference type="Proteomes" id="UP000002009">
    <property type="component" value="Chromosome 3"/>
</dbReference>
<sequence>MSRKDDPNTLWPLADLVGKGFRDRRDSPMYAQFNTPVGWQSEWKETDNELNWYALQNDNPVTLAPLPAEPRGPSAEAVRAACEAFGPVVSVNRPSGFEVAIVQFENHDDAIKAQKLGVKFAIASDPNDSEYLRRYVEDGKDLAGNDAVGTATLRPRVRPRKLLNPELYKWRAALREKHREASERREELLKVGITDDPNDPENRRRYFKKMFPHLVKANHVNGRYGDGDHPSLASKRAQAA</sequence>
<protein>
    <recommendedName>
        <fullName evidence="2">RRM domain-containing protein</fullName>
    </recommendedName>
</protein>
<evidence type="ECO:0000256" key="1">
    <source>
        <dbReference type="SAM" id="MobiDB-lite"/>
    </source>
</evidence>
<dbReference type="SUPFAM" id="SSF54928">
    <property type="entry name" value="RNA-binding domain, RBD"/>
    <property type="match status" value="1"/>
</dbReference>
<dbReference type="InParanoid" id="C1E2Z9"/>
<proteinExistence type="predicted"/>
<dbReference type="GeneID" id="8242363"/>
<organism evidence="3 4">
    <name type="scientific">Micromonas commoda (strain RCC299 / NOUM17 / CCMP2709)</name>
    <name type="common">Picoplanktonic green alga</name>
    <dbReference type="NCBI Taxonomy" id="296587"/>
    <lineage>
        <taxon>Eukaryota</taxon>
        <taxon>Viridiplantae</taxon>
        <taxon>Chlorophyta</taxon>
        <taxon>Mamiellophyceae</taxon>
        <taxon>Mamiellales</taxon>
        <taxon>Mamiellaceae</taxon>
        <taxon>Micromonas</taxon>
    </lineage>
</organism>
<dbReference type="KEGG" id="mis:MICPUN_57427"/>
<evidence type="ECO:0000313" key="3">
    <source>
        <dbReference type="EMBL" id="ACO62432.1"/>
    </source>
</evidence>
<dbReference type="OMA" id="CEAYGAV"/>
<evidence type="ECO:0000313" key="4">
    <source>
        <dbReference type="Proteomes" id="UP000002009"/>
    </source>
</evidence>
<dbReference type="CDD" id="cd00590">
    <property type="entry name" value="RRM_SF"/>
    <property type="match status" value="1"/>
</dbReference>
<gene>
    <name evidence="3" type="ORF">MICPUN_57427</name>
</gene>
<dbReference type="EMBL" id="CP001324">
    <property type="protein sequence ID" value="ACO62432.1"/>
    <property type="molecule type" value="Genomic_DNA"/>
</dbReference>
<name>C1E2Z9_MICCC</name>
<dbReference type="InterPro" id="IPR000504">
    <property type="entry name" value="RRM_dom"/>
</dbReference>
<dbReference type="Pfam" id="PF00076">
    <property type="entry name" value="RRM_1"/>
    <property type="match status" value="1"/>
</dbReference>